<dbReference type="InterPro" id="IPR035979">
    <property type="entry name" value="RBD_domain_sf"/>
</dbReference>
<dbReference type="SUPFAM" id="SSF54928">
    <property type="entry name" value="RNA-binding domain, RBD"/>
    <property type="match status" value="1"/>
</dbReference>
<feature type="compositionally biased region" description="Basic and acidic residues" evidence="7">
    <location>
        <begin position="1510"/>
        <end position="1524"/>
    </location>
</feature>
<feature type="region of interest" description="Disordered" evidence="7">
    <location>
        <begin position="1130"/>
        <end position="1159"/>
    </location>
</feature>
<dbReference type="GO" id="GO:0005634">
    <property type="term" value="C:nucleus"/>
    <property type="evidence" value="ECO:0007669"/>
    <property type="project" value="UniProtKB-SubCell"/>
</dbReference>
<dbReference type="SMART" id="SM00382">
    <property type="entry name" value="AAA"/>
    <property type="match status" value="1"/>
</dbReference>
<dbReference type="Gene3D" id="3.30.70.330">
    <property type="match status" value="1"/>
</dbReference>
<sequence>MKQMKIEEVQSTAKKQRIVTHTHIKGLGLDATGNAIPLAACFVGQVEAREAAGLVVDMIRQKKMAGSALLLVGSPGTGKTALSLGISQELGSKVPFSPMVGSEVYSSEVKKTEVTKLSPEKTESVTGGYGKSISHVIIGLKTVKGTKQLKLDPTIYDALIKEKVAVGDVIYIEANSGVVKRVGRSDAFATEFDLEAEEYVPFPKGEVHKKKIVQVVNRYIDEGVAELVPGVLFIDEVHMLDMECFSYLNRALESSLSPIVILLQIEAYFPGIQFKKQNTNELKGWRERVLERERGGERVIGGQSSGEEWTVFVDNLSKRVTWKIVKEIFQQQGSVLRVFILSSSNKPNYRNHTFAFVQFAKEEGLKKALTNVNGIWIDGRRVSVGVAKYQKQRSGQAAKGIVRNEEDKMEKSVTGRRRAGYESFNRLRDERSYKEVVVSVDGRREVPASKEIREGLSGKAIGLRNLWEMHIPPDDYNWVKRSLTGIIKPHLDLEIVVNGLASEGIKVKGAKWGFIWNSCILTFGLGEDFEEAWLSRREELFFWFDWIDPVMSVDGGGEAGVFPRVDGQKRGYGGGKSSIEERFSAKNSMVAGDGEFRDVASSEEEDDRFSGGVGGLELLDVESRDTVDRWQVGEVGTTEVGGKGLVREYGSNMAGGKGGHHLMLQEEEGQHSGVKVSDCPGKNLNLEGDYRGLGLRNDFFNECDKALSEDLSEPNSNNSRISISGPAMNINKLGYDKLKESWVEVVGEQQQHGLFEPNLQNLVTVSSDHNSISTTYGDKVRLQSQSSGIPKVSNEDMLEEVEGLVKEVSNVEEAKMVRETMTIPTGINQGSVFNKESLINGLRSWSPLDHLSRSMHIRNASTGRWSRGTIYRVYRRSRERNVWFNPSREEGAVQSLELMDLNRNISKPTSSIQPLPTILEGRPTEVEVEGGISNKSAVNNLQQARSVEEVGIGNQCDPVVRKENRRRRRLLTREALEVVSIPTVSSSNFSIFLEEALATWEVSKILGISFKEGKKALRRRLGGRFLNGGTFVPAVGSTGRLLVLWNDKDFEVSNSHLSGIFIAVFGKFKNSSEECVIINVYGPSIDLEKEEFFRELLDFIVVQIVAICIGGELQFDPKIEKTARRLRKETNLRNKQASYSSSPESESAVNLVDSSSDSEIEGTMANEERTLRELVHQIHINRSTAHDLHSVRSDPKCGTNAFQSFQNRDSVRDLGLDGVLAPRRSIGRRMAWRLWVSSSVKEELEGEEMGERQGDLANCDPVPRSRTERTAIHVTMLENEDPHKHLKEFHVVCSSMRPQEVAEEQVKLLAFPFSLVDRAKDWFFYLPLGSVTTWADMVSCPQHGISEQLHIRYLYEGLLPMERKMMDAASGGKMQQVKACGICDAIGHPTDMCPTLQDDSHEYTNAVGRFPDPPQRKYDPYLNTYNPGWRDHPNLSYGPRPSQFQRFPPEQSSSKTCKLPSQTIVNSKQNVSAITLRIGKELKEPSPLAHGRALEEETEKEVVAPQTQKDQPKGLKREKPKEFAIDPPFPSRFAKSKKEAEEKEILETFRKIEVNIPLLDVIKQVLRYAKVLKELCTNKRKLKGNEKVSMGENVSAVLQKKLPPKCKDPGMFTIPCKLGNVRIERAILDLGASINIMPISIYSSLNVGPLKETGVIFQLADRSNVYPEGVLEDVLVQVNELVFLADFYVLDMQKDDYSKSTSILLGRPFLKTTRTKIDVNDGTLTMEFDGEIIKFNIYDTMRCPSDVSSVFVMDVIDPLAQETFDQNEDDKLKDTLNMNFSSEGLQGIMKKSVMDLDLQDAIQELKSFKLMRKQDSNINVPHLFFIFYAHSEEYAPPAVFSTPPDPHLCSVRESTQPTHNAFTPIS</sequence>
<dbReference type="Gene3D" id="2.40.70.10">
    <property type="entry name" value="Acid Proteases"/>
    <property type="match status" value="1"/>
</dbReference>
<dbReference type="InterPro" id="IPR027417">
    <property type="entry name" value="P-loop_NTPase"/>
</dbReference>
<evidence type="ECO:0000256" key="7">
    <source>
        <dbReference type="SAM" id="MobiDB-lite"/>
    </source>
</evidence>
<evidence type="ECO:0000256" key="4">
    <source>
        <dbReference type="ARBA" id="ARBA00022806"/>
    </source>
</evidence>
<dbReference type="GO" id="GO:0003723">
    <property type="term" value="F:RNA binding"/>
    <property type="evidence" value="ECO:0007669"/>
    <property type="project" value="UniProtKB-UniRule"/>
</dbReference>
<dbReference type="Pfam" id="PF06068">
    <property type="entry name" value="TIP49"/>
    <property type="match status" value="2"/>
</dbReference>
<dbReference type="CDD" id="cd00590">
    <property type="entry name" value="RRM_SF"/>
    <property type="match status" value="1"/>
</dbReference>
<dbReference type="InterPro" id="IPR012340">
    <property type="entry name" value="NA-bd_OB-fold"/>
</dbReference>
<proteinExistence type="inferred from homology"/>
<keyword evidence="4" id="KW-0547">Nucleotide-binding</keyword>
<organism evidence="9 10">
    <name type="scientific">Hibiscus syriacus</name>
    <name type="common">Rose of Sharon</name>
    <dbReference type="NCBI Taxonomy" id="106335"/>
    <lineage>
        <taxon>Eukaryota</taxon>
        <taxon>Viridiplantae</taxon>
        <taxon>Streptophyta</taxon>
        <taxon>Embryophyta</taxon>
        <taxon>Tracheophyta</taxon>
        <taxon>Spermatophyta</taxon>
        <taxon>Magnoliopsida</taxon>
        <taxon>eudicotyledons</taxon>
        <taxon>Gunneridae</taxon>
        <taxon>Pentapetalae</taxon>
        <taxon>rosids</taxon>
        <taxon>malvids</taxon>
        <taxon>Malvales</taxon>
        <taxon>Malvaceae</taxon>
        <taxon>Malvoideae</taxon>
        <taxon>Hibiscus</taxon>
    </lineage>
</organism>
<evidence type="ECO:0000313" key="10">
    <source>
        <dbReference type="Proteomes" id="UP000436088"/>
    </source>
</evidence>
<name>A0A6A3D2E6_HIBSY</name>
<feature type="compositionally biased region" description="Low complexity" evidence="7">
    <location>
        <begin position="1138"/>
        <end position="1147"/>
    </location>
</feature>
<gene>
    <name evidence="9" type="ORF">F3Y22_tig00000715pilonHSYRG00316</name>
</gene>
<keyword evidence="5" id="KW-0539">Nucleus</keyword>
<evidence type="ECO:0000256" key="1">
    <source>
        <dbReference type="ARBA" id="ARBA00004123"/>
    </source>
</evidence>
<dbReference type="SUPFAM" id="SSF50249">
    <property type="entry name" value="Nucleic acid-binding proteins"/>
    <property type="match status" value="1"/>
</dbReference>
<dbReference type="InterPro" id="IPR021109">
    <property type="entry name" value="Peptidase_aspartic_dom_sf"/>
</dbReference>
<keyword evidence="4" id="KW-0378">Hydrolase</keyword>
<dbReference type="EMBL" id="VEPZ02000060">
    <property type="protein sequence ID" value="KAE8734827.1"/>
    <property type="molecule type" value="Genomic_DNA"/>
</dbReference>
<dbReference type="EC" id="3.6.4.12" evidence="3"/>
<dbReference type="PANTHER" id="PTHR11093">
    <property type="entry name" value="RUVB-RELATED REPTIN AND PONTIN"/>
    <property type="match status" value="1"/>
</dbReference>
<keyword evidence="10" id="KW-1185">Reference proteome</keyword>
<dbReference type="InterPro" id="IPR003593">
    <property type="entry name" value="AAA+_ATPase"/>
</dbReference>
<dbReference type="Pfam" id="PF00076">
    <property type="entry name" value="RRM_1"/>
    <property type="match status" value="1"/>
</dbReference>
<dbReference type="CDD" id="cd00303">
    <property type="entry name" value="retropepsin_like"/>
    <property type="match status" value="1"/>
</dbReference>
<protein>
    <recommendedName>
        <fullName evidence="3">DNA helicase</fullName>
        <ecNumber evidence="3">3.6.4.12</ecNumber>
    </recommendedName>
</protein>
<dbReference type="InterPro" id="IPR010339">
    <property type="entry name" value="TIP49_P-loop"/>
</dbReference>
<dbReference type="Proteomes" id="UP000436088">
    <property type="component" value="Unassembled WGS sequence"/>
</dbReference>
<dbReference type="InterPro" id="IPR000504">
    <property type="entry name" value="RRM_dom"/>
</dbReference>
<feature type="region of interest" description="Disordered" evidence="7">
    <location>
        <begin position="1484"/>
        <end position="1531"/>
    </location>
</feature>
<dbReference type="InterPro" id="IPR012677">
    <property type="entry name" value="Nucleotide-bd_a/b_plait_sf"/>
</dbReference>
<evidence type="ECO:0000256" key="2">
    <source>
        <dbReference type="ARBA" id="ARBA00007519"/>
    </source>
</evidence>
<comment type="caution">
    <text evidence="9">The sequence shown here is derived from an EMBL/GenBank/DDBJ whole genome shotgun (WGS) entry which is preliminary data.</text>
</comment>
<evidence type="ECO:0000256" key="3">
    <source>
        <dbReference type="ARBA" id="ARBA00012551"/>
    </source>
</evidence>
<comment type="subcellular location">
    <subcellularLocation>
        <location evidence="1">Nucleus</location>
    </subcellularLocation>
</comment>
<evidence type="ECO:0000313" key="9">
    <source>
        <dbReference type="EMBL" id="KAE8734827.1"/>
    </source>
</evidence>
<keyword evidence="4" id="KW-0347">Helicase</keyword>
<evidence type="ECO:0000256" key="5">
    <source>
        <dbReference type="ARBA" id="ARBA00023242"/>
    </source>
</evidence>
<feature type="domain" description="RRM" evidence="8">
    <location>
        <begin position="309"/>
        <end position="389"/>
    </location>
</feature>
<keyword evidence="4" id="KW-0067">ATP-binding</keyword>
<evidence type="ECO:0000259" key="8">
    <source>
        <dbReference type="PROSITE" id="PS50102"/>
    </source>
</evidence>
<evidence type="ECO:0000256" key="6">
    <source>
        <dbReference type="PROSITE-ProRule" id="PRU00176"/>
    </source>
</evidence>
<dbReference type="PROSITE" id="PS50102">
    <property type="entry name" value="RRM"/>
    <property type="match status" value="1"/>
</dbReference>
<dbReference type="GO" id="GO:0003678">
    <property type="term" value="F:DNA helicase activity"/>
    <property type="evidence" value="ECO:0007669"/>
    <property type="project" value="UniProtKB-EC"/>
</dbReference>
<keyword evidence="6" id="KW-0694">RNA-binding</keyword>
<dbReference type="SMART" id="SM00360">
    <property type="entry name" value="RRM"/>
    <property type="match status" value="1"/>
</dbReference>
<comment type="similarity">
    <text evidence="2">Belongs to the RuvB family.</text>
</comment>
<accession>A0A6A3D2E6</accession>
<reference evidence="9" key="1">
    <citation type="submission" date="2019-09" db="EMBL/GenBank/DDBJ databases">
        <title>Draft genome information of white flower Hibiscus syriacus.</title>
        <authorList>
            <person name="Kim Y.-M."/>
        </authorList>
    </citation>
    <scope>NUCLEOTIDE SEQUENCE [LARGE SCALE GENOMIC DNA]</scope>
    <source>
        <strain evidence="9">YM2019G1</strain>
    </source>
</reference>
<dbReference type="InterPro" id="IPR027238">
    <property type="entry name" value="RuvB-like"/>
</dbReference>
<dbReference type="GO" id="GO:0005524">
    <property type="term" value="F:ATP binding"/>
    <property type="evidence" value="ECO:0007669"/>
    <property type="project" value="InterPro"/>
</dbReference>
<dbReference type="Gene3D" id="3.40.50.300">
    <property type="entry name" value="P-loop containing nucleotide triphosphate hydrolases"/>
    <property type="match status" value="1"/>
</dbReference>
<dbReference type="SUPFAM" id="SSF52540">
    <property type="entry name" value="P-loop containing nucleoside triphosphate hydrolases"/>
    <property type="match status" value="1"/>
</dbReference>